<dbReference type="InterPro" id="IPR036890">
    <property type="entry name" value="HATPase_C_sf"/>
</dbReference>
<dbReference type="Proteomes" id="UP000429958">
    <property type="component" value="Unassembled WGS sequence"/>
</dbReference>
<evidence type="ECO:0000259" key="1">
    <source>
        <dbReference type="Pfam" id="PF10114"/>
    </source>
</evidence>
<dbReference type="SUPFAM" id="SSF55874">
    <property type="entry name" value="ATPase domain of HSP90 chaperone/DNA topoisomerase II/histidine kinase"/>
    <property type="match status" value="1"/>
</dbReference>
<dbReference type="RefSeq" id="WP_154472034.1">
    <property type="nucleotide sequence ID" value="NZ_VUMD01000006.1"/>
</dbReference>
<proteinExistence type="predicted"/>
<gene>
    <name evidence="2" type="ORF">FYJ39_08395</name>
</gene>
<keyword evidence="2" id="KW-0808">Transferase</keyword>
<name>A0A7X2NKX7_9CLOT</name>
<dbReference type="EMBL" id="VUMD01000006">
    <property type="protein sequence ID" value="MSS36590.1"/>
    <property type="molecule type" value="Genomic_DNA"/>
</dbReference>
<dbReference type="GO" id="GO:0016301">
    <property type="term" value="F:kinase activity"/>
    <property type="evidence" value="ECO:0007669"/>
    <property type="project" value="UniProtKB-KW"/>
</dbReference>
<reference evidence="2 3" key="1">
    <citation type="submission" date="2019-08" db="EMBL/GenBank/DDBJ databases">
        <title>In-depth cultivation of the pig gut microbiome towards novel bacterial diversity and tailored functional studies.</title>
        <authorList>
            <person name="Wylensek D."/>
            <person name="Hitch T.C.A."/>
            <person name="Clavel T."/>
        </authorList>
    </citation>
    <scope>NUCLEOTIDE SEQUENCE [LARGE SCALE GENOMIC DNA]</scope>
    <source>
        <strain evidence="2 3">WCA-389-WT-23D1</strain>
    </source>
</reference>
<comment type="caution">
    <text evidence="2">The sequence shown here is derived from an EMBL/GenBank/DDBJ whole genome shotgun (WGS) entry which is preliminary data.</text>
</comment>
<sequence length="443" mass="50620">MVDYHDVFPKDELQADKLDEYFSAADGEDLKKLDIIHLFGKEKLENIQKSLSKATGLAFVTVDFRGEPITEATSFCHFCRHVRGNQAAIERCKSSDAFGSIQAAVTQKTNVYFCPCGLLEVAIPIIVRGHYLGGFIGGQVRCNDAPETVSRLSSVMHSSESEEAALKYKELMDAIPVYSYEKFLDIANLVFLVINQLSENEISQHMQEDLLKKRIKKMQSLNQHYIKENLQTTKELWELKVRSNFYERLDALASLLNLTIIEEASRTNEYLSALIEYEKYKYSEKGTFVHIAGELEQAERYLFLQQKKLGERLKFSIQIPKEMYIQKVPSDILMPFIQNAVYNGIMLKKEGGEVKVTGFSKNNNLVLEILDTGPGLTKAEIDIKHEAYKNLHEGYYIDMGMEYAKDKMLRLFGEAYGIIVESSKSKGCKSILVWPEHHEERVD</sequence>
<dbReference type="InterPro" id="IPR018771">
    <property type="entry name" value="PocR_dom"/>
</dbReference>
<dbReference type="Pfam" id="PF10114">
    <property type="entry name" value="PocR"/>
    <property type="match status" value="1"/>
</dbReference>
<evidence type="ECO:0000313" key="2">
    <source>
        <dbReference type="EMBL" id="MSS36590.1"/>
    </source>
</evidence>
<evidence type="ECO:0000313" key="3">
    <source>
        <dbReference type="Proteomes" id="UP000429958"/>
    </source>
</evidence>
<dbReference type="Gene3D" id="3.30.565.10">
    <property type="entry name" value="Histidine kinase-like ATPase, C-terminal domain"/>
    <property type="match status" value="1"/>
</dbReference>
<dbReference type="PANTHER" id="PTHR34220:SF7">
    <property type="entry name" value="SENSOR HISTIDINE KINASE YPDA"/>
    <property type="match status" value="1"/>
</dbReference>
<protein>
    <submittedName>
        <fullName evidence="2">Two-component system sensor histidine kinase LytS</fullName>
    </submittedName>
</protein>
<keyword evidence="2" id="KW-0418">Kinase</keyword>
<feature type="domain" description="PocR" evidence="1">
    <location>
        <begin position="38"/>
        <end position="200"/>
    </location>
</feature>
<accession>A0A7X2NKX7</accession>
<dbReference type="InterPro" id="IPR050640">
    <property type="entry name" value="Bact_2-comp_sensor_kinase"/>
</dbReference>
<keyword evidence="3" id="KW-1185">Reference proteome</keyword>
<dbReference type="PANTHER" id="PTHR34220">
    <property type="entry name" value="SENSOR HISTIDINE KINASE YPDA"/>
    <property type="match status" value="1"/>
</dbReference>
<dbReference type="AlphaFoldDB" id="A0A7X2NKX7"/>
<organism evidence="2 3">
    <name type="scientific">Clostridium porci</name>
    <dbReference type="NCBI Taxonomy" id="2605778"/>
    <lineage>
        <taxon>Bacteria</taxon>
        <taxon>Bacillati</taxon>
        <taxon>Bacillota</taxon>
        <taxon>Clostridia</taxon>
        <taxon>Eubacteriales</taxon>
        <taxon>Clostridiaceae</taxon>
        <taxon>Clostridium</taxon>
    </lineage>
</organism>